<comment type="catalytic activity">
    <reaction evidence="13">
        <text>3-methylbutanoyl-CoA + malonyl-[ACP] + H(+) = 5-methyl-3-oxohexanoyl-[ACP] + CO2 + CoA</text>
        <dbReference type="Rhea" id="RHEA:42272"/>
        <dbReference type="Rhea" id="RHEA-COMP:9623"/>
        <dbReference type="Rhea" id="RHEA-COMP:9941"/>
        <dbReference type="ChEBI" id="CHEBI:15378"/>
        <dbReference type="ChEBI" id="CHEBI:16526"/>
        <dbReference type="ChEBI" id="CHEBI:57287"/>
        <dbReference type="ChEBI" id="CHEBI:57345"/>
        <dbReference type="ChEBI" id="CHEBI:78449"/>
        <dbReference type="ChEBI" id="CHEBI:78822"/>
        <dbReference type="EC" id="2.3.1.300"/>
    </reaction>
    <physiologicalReaction direction="left-to-right" evidence="13">
        <dbReference type="Rhea" id="RHEA:42273"/>
    </physiologicalReaction>
</comment>
<evidence type="ECO:0000256" key="10">
    <source>
        <dbReference type="ARBA" id="ARBA00051096"/>
    </source>
</evidence>
<evidence type="ECO:0000256" key="3">
    <source>
        <dbReference type="ARBA" id="ARBA00022516"/>
    </source>
</evidence>
<dbReference type="HAMAP" id="MF_01815">
    <property type="entry name" value="FabH"/>
    <property type="match status" value="1"/>
</dbReference>
<evidence type="ECO:0000256" key="1">
    <source>
        <dbReference type="ARBA" id="ARBA00005194"/>
    </source>
</evidence>
<keyword evidence="7 14" id="KW-0275">Fatty acid biosynthesis</keyword>
<dbReference type="GO" id="GO:0006633">
    <property type="term" value="P:fatty acid biosynthetic process"/>
    <property type="evidence" value="ECO:0007669"/>
    <property type="project" value="UniProtKB-UniRule"/>
</dbReference>
<protein>
    <recommendedName>
        <fullName evidence="14">Beta-ketoacyl-[acyl-carrier-protein] synthase III</fullName>
        <shortName evidence="14">Beta-ketoacyl-ACP synthase III</shortName>
        <shortName evidence="14">KAS III</shortName>
        <ecNumber evidence="14">2.3.1.180</ecNumber>
    </recommendedName>
    <alternativeName>
        <fullName evidence="14">3-oxoacyl-[acyl-carrier-protein] synthase 3</fullName>
    </alternativeName>
    <alternativeName>
        <fullName evidence="14">3-oxoacyl-[acyl-carrier-protein] synthase III</fullName>
    </alternativeName>
</protein>
<dbReference type="GO" id="GO:0005737">
    <property type="term" value="C:cytoplasm"/>
    <property type="evidence" value="ECO:0007669"/>
    <property type="project" value="UniProtKB-SubCell"/>
</dbReference>
<evidence type="ECO:0000256" key="12">
    <source>
        <dbReference type="ARBA" id="ARBA00052467"/>
    </source>
</evidence>
<dbReference type="NCBIfam" id="NF006829">
    <property type="entry name" value="PRK09352.1"/>
    <property type="match status" value="1"/>
</dbReference>
<evidence type="ECO:0000256" key="6">
    <source>
        <dbReference type="ARBA" id="ARBA00023098"/>
    </source>
</evidence>
<dbReference type="CDD" id="cd00830">
    <property type="entry name" value="KAS_III"/>
    <property type="match status" value="1"/>
</dbReference>
<comment type="domain">
    <text evidence="14">The last Arg residue of the ACP-binding site is essential for the weak association between ACP/AcpP and FabH.</text>
</comment>
<evidence type="ECO:0000259" key="16">
    <source>
        <dbReference type="Pfam" id="PF08545"/>
    </source>
</evidence>
<name>A0A9D1SRU1_9CLOT</name>
<evidence type="ECO:0000256" key="9">
    <source>
        <dbReference type="ARBA" id="ARBA00023315"/>
    </source>
</evidence>
<dbReference type="Pfam" id="PF08545">
    <property type="entry name" value="ACP_syn_III"/>
    <property type="match status" value="1"/>
</dbReference>
<dbReference type="Proteomes" id="UP000886748">
    <property type="component" value="Unassembled WGS sequence"/>
</dbReference>
<feature type="domain" description="Beta-ketoacyl-[acyl-carrier-protein] synthase III N-terminal" evidence="16">
    <location>
        <begin position="111"/>
        <end position="190"/>
    </location>
</feature>
<dbReference type="SUPFAM" id="SSF53901">
    <property type="entry name" value="Thiolase-like"/>
    <property type="match status" value="1"/>
</dbReference>
<dbReference type="Pfam" id="PF08541">
    <property type="entry name" value="ACP_syn_III_C"/>
    <property type="match status" value="1"/>
</dbReference>
<comment type="subunit">
    <text evidence="14">Homodimer.</text>
</comment>
<dbReference type="PANTHER" id="PTHR43091:SF1">
    <property type="entry name" value="BETA-KETOACYL-[ACYL-CARRIER-PROTEIN] SYNTHASE III, CHLOROPLASTIC"/>
    <property type="match status" value="1"/>
</dbReference>
<dbReference type="NCBIfam" id="TIGR00747">
    <property type="entry name" value="fabH"/>
    <property type="match status" value="1"/>
</dbReference>
<comment type="caution">
    <text evidence="17">The sequence shown here is derived from an EMBL/GenBank/DDBJ whole genome shotgun (WGS) entry which is preliminary data.</text>
</comment>
<evidence type="ECO:0000256" key="7">
    <source>
        <dbReference type="ARBA" id="ARBA00023160"/>
    </source>
</evidence>
<evidence type="ECO:0000256" key="2">
    <source>
        <dbReference type="ARBA" id="ARBA00008642"/>
    </source>
</evidence>
<dbReference type="InterPro" id="IPR013747">
    <property type="entry name" value="ACP_syn_III_C"/>
</dbReference>
<dbReference type="PANTHER" id="PTHR43091">
    <property type="entry name" value="3-OXOACYL-[ACYL-CARRIER-PROTEIN] SYNTHASE"/>
    <property type="match status" value="1"/>
</dbReference>
<dbReference type="GO" id="GO:0004315">
    <property type="term" value="F:3-oxoacyl-[acyl-carrier-protein] synthase activity"/>
    <property type="evidence" value="ECO:0007669"/>
    <property type="project" value="InterPro"/>
</dbReference>
<evidence type="ECO:0000256" key="13">
    <source>
        <dbReference type="ARBA" id="ARBA00052985"/>
    </source>
</evidence>
<keyword evidence="14" id="KW-0963">Cytoplasm</keyword>
<dbReference type="EMBL" id="DVOD01000035">
    <property type="protein sequence ID" value="HIU92486.1"/>
    <property type="molecule type" value="Genomic_DNA"/>
</dbReference>
<evidence type="ECO:0000256" key="14">
    <source>
        <dbReference type="HAMAP-Rule" id="MF_01815"/>
    </source>
</evidence>
<dbReference type="AlphaFoldDB" id="A0A9D1SRU1"/>
<organism evidence="17 18">
    <name type="scientific">Candidatus Limenecus avicola</name>
    <dbReference type="NCBI Taxonomy" id="2840847"/>
    <lineage>
        <taxon>Bacteria</taxon>
        <taxon>Bacillati</taxon>
        <taxon>Bacillota</taxon>
        <taxon>Clostridia</taxon>
        <taxon>Eubacteriales</taxon>
        <taxon>Clostridiaceae</taxon>
        <taxon>Clostridiaceae incertae sedis</taxon>
        <taxon>Candidatus Limenecus</taxon>
    </lineage>
</organism>
<feature type="domain" description="Beta-ketoacyl-[acyl-carrier-protein] synthase III C-terminal" evidence="15">
    <location>
        <begin position="241"/>
        <end position="329"/>
    </location>
</feature>
<keyword evidence="6 14" id="KW-0443">Lipid metabolism</keyword>
<keyword evidence="4 14" id="KW-0808">Transferase</keyword>
<evidence type="ECO:0000256" key="5">
    <source>
        <dbReference type="ARBA" id="ARBA00022832"/>
    </source>
</evidence>
<comment type="subcellular location">
    <subcellularLocation>
        <location evidence="14">Cytoplasm</location>
    </subcellularLocation>
</comment>
<keyword evidence="5 14" id="KW-0276">Fatty acid metabolism</keyword>
<evidence type="ECO:0000256" key="11">
    <source>
        <dbReference type="ARBA" id="ARBA00052407"/>
    </source>
</evidence>
<gene>
    <name evidence="14" type="primary">fabH</name>
    <name evidence="17" type="ORF">IAD26_05060</name>
</gene>
<dbReference type="Gene3D" id="3.40.47.10">
    <property type="match status" value="1"/>
</dbReference>
<evidence type="ECO:0000259" key="15">
    <source>
        <dbReference type="Pfam" id="PF08541"/>
    </source>
</evidence>
<comment type="function">
    <text evidence="14">Catalyzes the condensation reaction of fatty acid synthesis by the addition to an acyl acceptor of two carbons from malonyl-ACP. Catalyzes the first condensation reaction which initiates fatty acid synthesis and may therefore play a role in governing the total rate of fatty acid production. Possesses both acetoacetyl-ACP synthase and acetyl transacylase activities. Its substrate specificity determines the biosynthesis of branched-chain and/or straight-chain of fatty acids.</text>
</comment>
<reference evidence="17" key="2">
    <citation type="journal article" date="2021" name="PeerJ">
        <title>Extensive microbial diversity within the chicken gut microbiome revealed by metagenomics and culture.</title>
        <authorList>
            <person name="Gilroy R."/>
            <person name="Ravi A."/>
            <person name="Getino M."/>
            <person name="Pursley I."/>
            <person name="Horton D.L."/>
            <person name="Alikhan N.F."/>
            <person name="Baker D."/>
            <person name="Gharbi K."/>
            <person name="Hall N."/>
            <person name="Watson M."/>
            <person name="Adriaenssens E.M."/>
            <person name="Foster-Nyarko E."/>
            <person name="Jarju S."/>
            <person name="Secka A."/>
            <person name="Antonio M."/>
            <person name="Oren A."/>
            <person name="Chaudhuri R.R."/>
            <person name="La Ragione R."/>
            <person name="Hildebrand F."/>
            <person name="Pallen M.J."/>
        </authorList>
    </citation>
    <scope>NUCLEOTIDE SEQUENCE</scope>
    <source>
        <strain evidence="17">CHK154-7741</strain>
    </source>
</reference>
<reference evidence="17" key="1">
    <citation type="submission" date="2020-10" db="EMBL/GenBank/DDBJ databases">
        <authorList>
            <person name="Gilroy R."/>
        </authorList>
    </citation>
    <scope>NUCLEOTIDE SEQUENCE</scope>
    <source>
        <strain evidence="17">CHK154-7741</strain>
    </source>
</reference>
<feature type="active site" evidence="14">
    <location>
        <position position="257"/>
    </location>
</feature>
<comment type="catalytic activity">
    <reaction evidence="12">
        <text>2-methylpropanoyl-CoA + malonyl-[ACP] + H(+) = 4-methyl-3-oxopentanoyl-[ACP] + CO2 + CoA</text>
        <dbReference type="Rhea" id="RHEA:42268"/>
        <dbReference type="Rhea" id="RHEA-COMP:9623"/>
        <dbReference type="Rhea" id="RHEA-COMP:9940"/>
        <dbReference type="ChEBI" id="CHEBI:15378"/>
        <dbReference type="ChEBI" id="CHEBI:16526"/>
        <dbReference type="ChEBI" id="CHEBI:57287"/>
        <dbReference type="ChEBI" id="CHEBI:57338"/>
        <dbReference type="ChEBI" id="CHEBI:78449"/>
        <dbReference type="ChEBI" id="CHEBI:78820"/>
        <dbReference type="EC" id="2.3.1.300"/>
    </reaction>
    <physiologicalReaction direction="left-to-right" evidence="12">
        <dbReference type="Rhea" id="RHEA:42269"/>
    </physiologicalReaction>
</comment>
<proteinExistence type="inferred from homology"/>
<dbReference type="InterPro" id="IPR013751">
    <property type="entry name" value="ACP_syn_III_N"/>
</dbReference>
<keyword evidence="3 14" id="KW-0444">Lipid biosynthesis</keyword>
<keyword evidence="8 14" id="KW-0511">Multifunctional enzyme</keyword>
<dbReference type="EC" id="2.3.1.180" evidence="14"/>
<evidence type="ECO:0000313" key="17">
    <source>
        <dbReference type="EMBL" id="HIU92486.1"/>
    </source>
</evidence>
<evidence type="ECO:0000256" key="8">
    <source>
        <dbReference type="ARBA" id="ARBA00023268"/>
    </source>
</evidence>
<feature type="region of interest" description="ACP-binding" evidence="14">
    <location>
        <begin position="258"/>
        <end position="262"/>
    </location>
</feature>
<feature type="active site" evidence="14">
    <location>
        <position position="287"/>
    </location>
</feature>
<dbReference type="InterPro" id="IPR016039">
    <property type="entry name" value="Thiolase-like"/>
</dbReference>
<keyword evidence="9 14" id="KW-0012">Acyltransferase</keyword>
<evidence type="ECO:0000313" key="18">
    <source>
        <dbReference type="Proteomes" id="UP000886748"/>
    </source>
</evidence>
<comment type="catalytic activity">
    <reaction evidence="10">
        <text>malonyl-[ACP] + acetyl-CoA + H(+) = 3-oxobutanoyl-[ACP] + CO2 + CoA</text>
        <dbReference type="Rhea" id="RHEA:12080"/>
        <dbReference type="Rhea" id="RHEA-COMP:9623"/>
        <dbReference type="Rhea" id="RHEA-COMP:9625"/>
        <dbReference type="ChEBI" id="CHEBI:15378"/>
        <dbReference type="ChEBI" id="CHEBI:16526"/>
        <dbReference type="ChEBI" id="CHEBI:57287"/>
        <dbReference type="ChEBI" id="CHEBI:57288"/>
        <dbReference type="ChEBI" id="CHEBI:78449"/>
        <dbReference type="ChEBI" id="CHEBI:78450"/>
        <dbReference type="EC" id="2.3.1.180"/>
    </reaction>
    <physiologicalReaction direction="left-to-right" evidence="10">
        <dbReference type="Rhea" id="RHEA:12081"/>
    </physiologicalReaction>
</comment>
<evidence type="ECO:0000256" key="4">
    <source>
        <dbReference type="ARBA" id="ARBA00022679"/>
    </source>
</evidence>
<dbReference type="FunFam" id="3.40.47.10:FF:000004">
    <property type="entry name" value="3-oxoacyl-[acyl-carrier-protein] synthase 3"/>
    <property type="match status" value="1"/>
</dbReference>
<accession>A0A9D1SRU1</accession>
<dbReference type="GO" id="GO:0033818">
    <property type="term" value="F:beta-ketoacyl-acyl-carrier-protein synthase III activity"/>
    <property type="evidence" value="ECO:0007669"/>
    <property type="project" value="UniProtKB-UniRule"/>
</dbReference>
<comment type="catalytic activity">
    <reaction evidence="11">
        <text>(2S)-2-methylbutanoyl-CoA + malonyl-[ACP] + H(+) = (4S)-4-methyl-3-oxohexanoyl-[ACP] + CO2 + CoA</text>
        <dbReference type="Rhea" id="RHEA:42276"/>
        <dbReference type="Rhea" id="RHEA-COMP:9623"/>
        <dbReference type="Rhea" id="RHEA-COMP:17148"/>
        <dbReference type="ChEBI" id="CHEBI:15378"/>
        <dbReference type="ChEBI" id="CHEBI:16526"/>
        <dbReference type="ChEBI" id="CHEBI:57287"/>
        <dbReference type="ChEBI" id="CHEBI:78449"/>
        <dbReference type="ChEBI" id="CHEBI:88166"/>
        <dbReference type="ChEBI" id="CHEBI:167462"/>
        <dbReference type="EC" id="2.3.1.300"/>
    </reaction>
    <physiologicalReaction direction="left-to-right" evidence="11">
        <dbReference type="Rhea" id="RHEA:42277"/>
    </physiologicalReaction>
</comment>
<comment type="similarity">
    <text evidence="2 14">Belongs to the thiolase-like superfamily. FabH family.</text>
</comment>
<feature type="active site" evidence="14">
    <location>
        <position position="117"/>
    </location>
</feature>
<comment type="pathway">
    <text evidence="1 14">Lipid metabolism; fatty acid biosynthesis.</text>
</comment>
<sequence>MSLNLIPVMIAGVGYGVPDTVITNDDLTKLVDTSDEWITTRTGIKERRVVSGEENAVTLGIKAAKNALEKAKMDAKDVDMIIAAASVPAHPYPSTACEIQAAIGADKAAAFDITAACTGMIYAMNIAKAFISSGIYKNILLVATDANSKFIDWYDRTSCVLFGDGAGAFVLKESVDGVDDIIAMDMHSNGKDGDFIKMPMNGENCPLVEPCEQKKQKIVMNGREVYKFVVTTMPESISNCLEKAGLTPDDVDYLIPHQANYRIIEAMASRLNYSDEKIIVNLQKYGNTSAASIPLAMAEGIEEGKIKLPCKAILSGFGAGLTWGTVIVRLREGIA</sequence>
<dbReference type="InterPro" id="IPR004655">
    <property type="entry name" value="FabH"/>
</dbReference>